<dbReference type="Proteomes" id="UP000306319">
    <property type="component" value="Unassembled WGS sequence"/>
</dbReference>
<evidence type="ECO:0000313" key="2">
    <source>
        <dbReference type="Proteomes" id="UP000306319"/>
    </source>
</evidence>
<comment type="caution">
    <text evidence="1">The sequence shown here is derived from an EMBL/GenBank/DDBJ whole genome shotgun (WGS) entry which is preliminary data.</text>
</comment>
<dbReference type="EMBL" id="SRYB01000008">
    <property type="protein sequence ID" value="TGY79161.1"/>
    <property type="molecule type" value="Genomic_DNA"/>
</dbReference>
<organism evidence="1 2">
    <name type="scientific">Lepagella muris</name>
    <dbReference type="NCBI Taxonomy" id="3032870"/>
    <lineage>
        <taxon>Bacteria</taxon>
        <taxon>Pseudomonadati</taxon>
        <taxon>Bacteroidota</taxon>
        <taxon>Bacteroidia</taxon>
        <taxon>Bacteroidales</taxon>
        <taxon>Muribaculaceae</taxon>
        <taxon>Lepagella</taxon>
    </lineage>
</organism>
<name>A0AC61RGX5_9BACT</name>
<keyword evidence="2" id="KW-1185">Reference proteome</keyword>
<protein>
    <submittedName>
        <fullName evidence="1">Uncharacterized protein</fullName>
    </submittedName>
</protein>
<gene>
    <name evidence="1" type="ORF">E5331_07215</name>
</gene>
<reference evidence="1" key="1">
    <citation type="submission" date="2019-04" db="EMBL/GenBank/DDBJ databases">
        <title>Microbes associate with the intestines of laboratory mice.</title>
        <authorList>
            <person name="Navarre W."/>
            <person name="Wong E."/>
            <person name="Huang K."/>
            <person name="Tropini C."/>
            <person name="Ng K."/>
            <person name="Yu B."/>
        </authorList>
    </citation>
    <scope>NUCLEOTIDE SEQUENCE</scope>
    <source>
        <strain evidence="1">NM04_E33</strain>
    </source>
</reference>
<accession>A0AC61RGX5</accession>
<evidence type="ECO:0000313" key="1">
    <source>
        <dbReference type="EMBL" id="TGY79161.1"/>
    </source>
</evidence>
<sequence>MFVKRALIISIALLPLAGVWAQSQQLSRGGARGRGSEKNEISAPKNDTIRPGSAWTLTFPLGNHVESTIDTLTYNYQRTAIPSLVTDAYATTGNLGAEGIDLIYFNRPRRATFFFKDALDAWIPSFRKQKFYNVYIPTTIMSYGWGGNKMSHQDRLKVDFAGNVNRRIGVGGTLDYIYSKGAYEAQATKDFSYSLSTYYLGDRYELQAFYNHYNFLNKENGGITDDLYITDPAQLQGGVNKIEPKSIPTRLNAAHSRVNGDELFMTHAYKLGFWRSEQVNDTLTREVYVPMTRFIYSFDLQHTRHFFINTNQSQAKDFWTNFYLDPLETQDNTYLTQMTNSFGIELIEGFQKWAKFGLSAYISYQTQKYKQTPYFYNPELTEEEIDQLTPLPANFKIPNTSTRNFLWVGGRLHKDKGSILRYAASARFGLVGDAVGDLELDGEINTRFKLFGDSVKISANAEFRNVAQPYLLQNYISNHFAWQNDFGKTRTYKVGGELLIPWTRTTLSAGVENIQNYVYFDANSLPRQYGGNIQIFSARLDQQFKVGILHWNNSLYYQKSSNDNVLPLPQFTIYSNLFLKFIAFKVLKLQIGVDCDYYTKYNGLNYQPATMSFHVQGDDKVKVGNYPYCNAYISARLYKTRFYVLWSHVNQGWFSKESFLLPHYPMNPRRLEMGLSVDFSN</sequence>
<proteinExistence type="predicted"/>